<feature type="domain" description="DUF7593" evidence="3">
    <location>
        <begin position="1110"/>
        <end position="1259"/>
    </location>
</feature>
<dbReference type="HOGENOM" id="CLU_002229_1_0_1"/>
<dbReference type="InterPro" id="IPR056485">
    <property type="entry name" value="ARM_KRIT1"/>
</dbReference>
<feature type="region of interest" description="Disordered" evidence="2">
    <location>
        <begin position="1280"/>
        <end position="1328"/>
    </location>
</feature>
<gene>
    <name evidence="5" type="ORF">PV04_01975</name>
</gene>
<evidence type="ECO:0000313" key="6">
    <source>
        <dbReference type="Proteomes" id="UP000054266"/>
    </source>
</evidence>
<name>A0A0D2GNC0_9EURO</name>
<feature type="compositionally biased region" description="Basic and acidic residues" evidence="2">
    <location>
        <begin position="705"/>
        <end position="715"/>
    </location>
</feature>
<proteinExistence type="predicted"/>
<feature type="compositionally biased region" description="Low complexity" evidence="2">
    <location>
        <begin position="83"/>
        <end position="97"/>
    </location>
</feature>
<keyword evidence="1" id="KW-0040">ANK repeat</keyword>
<evidence type="ECO:0000259" key="3">
    <source>
        <dbReference type="Pfam" id="PF24513"/>
    </source>
</evidence>
<dbReference type="PROSITE" id="PS50088">
    <property type="entry name" value="ANK_REPEAT"/>
    <property type="match status" value="2"/>
</dbReference>
<evidence type="ECO:0008006" key="7">
    <source>
        <dbReference type="Google" id="ProtNLM"/>
    </source>
</evidence>
<evidence type="ECO:0000259" key="4">
    <source>
        <dbReference type="Pfam" id="PF24521"/>
    </source>
</evidence>
<feature type="region of interest" description="Disordered" evidence="2">
    <location>
        <begin position="655"/>
        <end position="1059"/>
    </location>
</feature>
<feature type="compositionally biased region" description="Basic residues" evidence="2">
    <location>
        <begin position="750"/>
        <end position="759"/>
    </location>
</feature>
<feature type="compositionally biased region" description="Polar residues" evidence="2">
    <location>
        <begin position="794"/>
        <end position="803"/>
    </location>
</feature>
<reference evidence="5 6" key="1">
    <citation type="submission" date="2015-01" db="EMBL/GenBank/DDBJ databases">
        <title>The Genome Sequence of Capronia semiimmersa CBS27337.</title>
        <authorList>
            <consortium name="The Broad Institute Genomics Platform"/>
            <person name="Cuomo C."/>
            <person name="de Hoog S."/>
            <person name="Gorbushina A."/>
            <person name="Stielow B."/>
            <person name="Teixiera M."/>
            <person name="Abouelleil A."/>
            <person name="Chapman S.B."/>
            <person name="Priest M."/>
            <person name="Young S.K."/>
            <person name="Wortman J."/>
            <person name="Nusbaum C."/>
            <person name="Birren B."/>
        </authorList>
    </citation>
    <scope>NUCLEOTIDE SEQUENCE [LARGE SCALE GENOMIC DNA]</scope>
    <source>
        <strain evidence="5 6">CBS 27337</strain>
    </source>
</reference>
<dbReference type="STRING" id="5601.A0A0D2GNC0"/>
<feature type="compositionally biased region" description="Basic and acidic residues" evidence="2">
    <location>
        <begin position="955"/>
        <end position="1059"/>
    </location>
</feature>
<feature type="compositionally biased region" description="Basic and acidic residues" evidence="2">
    <location>
        <begin position="869"/>
        <end position="891"/>
    </location>
</feature>
<dbReference type="Gene3D" id="1.25.40.20">
    <property type="entry name" value="Ankyrin repeat-containing domain"/>
    <property type="match status" value="2"/>
</dbReference>
<keyword evidence="6" id="KW-1185">Reference proteome</keyword>
<accession>A0A0D2GNC0</accession>
<feature type="compositionally biased region" description="Acidic residues" evidence="2">
    <location>
        <begin position="60"/>
        <end position="70"/>
    </location>
</feature>
<feature type="compositionally biased region" description="Polar residues" evidence="2">
    <location>
        <begin position="921"/>
        <end position="935"/>
    </location>
</feature>
<feature type="compositionally biased region" description="Low complexity" evidence="2">
    <location>
        <begin position="680"/>
        <end position="694"/>
    </location>
</feature>
<evidence type="ECO:0000256" key="2">
    <source>
        <dbReference type="SAM" id="MobiDB-lite"/>
    </source>
</evidence>
<dbReference type="PANTHER" id="PTHR24149">
    <property type="entry name" value="ANKYRIN REPEAT DOMAIN-CONTAINING PROTEIN 12"/>
    <property type="match status" value="1"/>
</dbReference>
<feature type="region of interest" description="Disordered" evidence="2">
    <location>
        <begin position="1"/>
        <end position="328"/>
    </location>
</feature>
<feature type="domain" description="KRIT1 ARM-repeats" evidence="4">
    <location>
        <begin position="505"/>
        <end position="652"/>
    </location>
</feature>
<feature type="compositionally biased region" description="Basic and acidic residues" evidence="2">
    <location>
        <begin position="294"/>
        <end position="313"/>
    </location>
</feature>
<dbReference type="EMBL" id="KN846956">
    <property type="protein sequence ID" value="KIW73894.1"/>
    <property type="molecule type" value="Genomic_DNA"/>
</dbReference>
<feature type="region of interest" description="Disordered" evidence="2">
    <location>
        <begin position="458"/>
        <end position="515"/>
    </location>
</feature>
<sequence>MNTVVDSNGPKHAPMEQTTNQATDKNTPDASPAALKASVMASNRAAASAGTDKTMIDASAEPEADGDSEAETLIQSPEKQRTAADNASVAGSAGAAGLKDGDSSAGAIATENDSSSRKRKRSVDDDEAFSTSSRRSSPLSSPRIPLHSPDSDSDVSNNIASRKPKPTRRQLESDAANSDSPVEKSAKNQTRKHRPSDILPSTSKPRGKNVGGGADPGSSERRETRSATYPRHKSEDRSPSPRPLRREHRRGVSTQLTLGDVERTKRGRPPAIQTKRSGSAEQHPIVMSSDSDSESPRQPRTDLHKYSSIDHDTMSPAKVTGPRKWRDKNGRTFLSRAASNNDLAAVRIKYNERPEDLNLPDNAGNTPLQIAALQGYVEIVRFLLENGCEVDTRNIDRDTALIDAVENGHVEVVKLLLIHGANPRLGNAKGDEPYELVPLDDENYDEIRALLADAKDRPDSHRVSIDYTDAPRDGASSRAASAASPRDSPPMMGPRSPPAGFGRRRTGRSESTRNDLLWQANTQENLKKLAAQGDVQGVANILNVLQKAETESLIAAAKAGHEEVLQYLLAMGDTEPDPDPIRHLKVGYNTPLLAAIGRGHPEVVKLLVEQSGFNPMRKLLKGKTYYEISAERRGEQWQKEYEILKTAYDKYALKQRKANSPRATRDGDKFKTRTSRRSQSPISSNLRKSSSPSLTHKQLPGKSPHSSERDRDRDAITVGGLERRKHQAAKRDIADPSVAVSSDQDQTVHSARKGHLKRRSQSDFSQQSNPDPESALQQRRRRLVTGKEHRRRTSNVGGSSDSDTIVAEPRKPSTLLKRTRDSVSPGHAVTGAGENGRNAAKKRRTVIESSPEETRPRPRKGSVISSSPVRERKVLEENALKREKSRSDKAIQETTAEAMDVDKPGAEAPTQTQATEAPLTSTIPESDIPPQQSEPGENIKTDLIDPGPSEAELQAQREEEARKAEDAKRAEEERIAAEKAAEEQRLAEEAARLKKAEEEAALRKKEEEERQELRRKKEEEERQELKRREEEERRRKEEEERQELRRRKEEEERQELRRKREEEERQERVRRELEERQRRHEEQLKEQQRRQEEQLREQQRRERLEAEERRRDALPALLKQSAILIDRNDPEARSAAWLKLFLPLYTAKSVQLDPNTPDAYKNELWVPNFQVAGLLATKDLNLRNYTSLETRPVTMHERQRLWSVARNSLSYDVQTSHWNTTIKQAIQREEEQRPKFYAMEELFWVKLSDFEDQVFRHPHLANLSMGKQPISLRVIPSRQLNGNGLPPRSPASLPDFTNGKTPQLANGINPHSSPTANGNGIVYPHRED</sequence>
<dbReference type="Proteomes" id="UP000054266">
    <property type="component" value="Unassembled WGS sequence"/>
</dbReference>
<feature type="compositionally biased region" description="Low complexity" evidence="2">
    <location>
        <begin position="473"/>
        <end position="486"/>
    </location>
</feature>
<feature type="compositionally biased region" description="Low complexity" evidence="2">
    <location>
        <begin position="130"/>
        <end position="148"/>
    </location>
</feature>
<dbReference type="PANTHER" id="PTHR24149:SF14">
    <property type="entry name" value="ANKYRIN REPEAT DOMAIN 12"/>
    <property type="match status" value="1"/>
</dbReference>
<feature type="compositionally biased region" description="Polar residues" evidence="2">
    <location>
        <begin position="762"/>
        <end position="777"/>
    </location>
</feature>
<feature type="repeat" description="ANK" evidence="1">
    <location>
        <begin position="396"/>
        <end position="428"/>
    </location>
</feature>
<dbReference type="InterPro" id="IPR056015">
    <property type="entry name" value="DUF7593"/>
</dbReference>
<feature type="compositionally biased region" description="Polar residues" evidence="2">
    <location>
        <begin position="739"/>
        <end position="749"/>
    </location>
</feature>
<evidence type="ECO:0000313" key="5">
    <source>
        <dbReference type="EMBL" id="KIW73894.1"/>
    </source>
</evidence>
<dbReference type="InterPro" id="IPR002110">
    <property type="entry name" value="Ankyrin_rpt"/>
</dbReference>
<evidence type="ECO:0000256" key="1">
    <source>
        <dbReference type="PROSITE-ProRule" id="PRU00023"/>
    </source>
</evidence>
<dbReference type="Pfam" id="PF24513">
    <property type="entry name" value="DUF7593"/>
    <property type="match status" value="1"/>
</dbReference>
<dbReference type="Pfam" id="PF24521">
    <property type="entry name" value="Ank_KRIT1"/>
    <property type="match status" value="1"/>
</dbReference>
<feature type="compositionally biased region" description="Polar residues" evidence="2">
    <location>
        <begin position="1298"/>
        <end position="1318"/>
    </location>
</feature>
<dbReference type="SUPFAM" id="SSF48403">
    <property type="entry name" value="Ankyrin repeat"/>
    <property type="match status" value="1"/>
</dbReference>
<dbReference type="InterPro" id="IPR053210">
    <property type="entry name" value="ANKRD12"/>
</dbReference>
<organism evidence="5 6">
    <name type="scientific">Phialophora macrospora</name>
    <dbReference type="NCBI Taxonomy" id="1851006"/>
    <lineage>
        <taxon>Eukaryota</taxon>
        <taxon>Fungi</taxon>
        <taxon>Dikarya</taxon>
        <taxon>Ascomycota</taxon>
        <taxon>Pezizomycotina</taxon>
        <taxon>Eurotiomycetes</taxon>
        <taxon>Chaetothyriomycetidae</taxon>
        <taxon>Chaetothyriales</taxon>
        <taxon>Herpotrichiellaceae</taxon>
        <taxon>Phialophora</taxon>
    </lineage>
</organism>
<dbReference type="InterPro" id="IPR036770">
    <property type="entry name" value="Ankyrin_rpt-contain_sf"/>
</dbReference>
<feature type="compositionally biased region" description="Basic and acidic residues" evidence="2">
    <location>
        <begin position="458"/>
        <end position="472"/>
    </location>
</feature>
<feature type="repeat" description="ANK" evidence="1">
    <location>
        <begin position="363"/>
        <end position="395"/>
    </location>
</feature>
<feature type="compositionally biased region" description="Low complexity" evidence="2">
    <location>
        <begin position="906"/>
        <end position="920"/>
    </location>
</feature>
<feature type="compositionally biased region" description="Pro residues" evidence="2">
    <location>
        <begin position="487"/>
        <end position="497"/>
    </location>
</feature>
<feature type="compositionally biased region" description="Basic residues" evidence="2">
    <location>
        <begin position="778"/>
        <end position="793"/>
    </location>
</feature>
<dbReference type="GO" id="GO:0005654">
    <property type="term" value="C:nucleoplasm"/>
    <property type="evidence" value="ECO:0007669"/>
    <property type="project" value="TreeGrafter"/>
</dbReference>
<dbReference type="PROSITE" id="PS50297">
    <property type="entry name" value="ANK_REP_REGION"/>
    <property type="match status" value="2"/>
</dbReference>
<dbReference type="SMART" id="SM00248">
    <property type="entry name" value="ANK"/>
    <property type="match status" value="5"/>
</dbReference>
<protein>
    <recommendedName>
        <fullName evidence="7">Ankyrin repeat protein</fullName>
    </recommendedName>
</protein>
<dbReference type="PRINTS" id="PR01415">
    <property type="entry name" value="ANKYRIN"/>
</dbReference>
<dbReference type="Pfam" id="PF12796">
    <property type="entry name" value="Ank_2"/>
    <property type="match status" value="1"/>
</dbReference>
<feature type="compositionally biased region" description="Polar residues" evidence="2">
    <location>
        <begin position="16"/>
        <end position="29"/>
    </location>
</feature>